<dbReference type="InterPro" id="IPR017046">
    <property type="entry name" value="Prenylcysteine_Oxase1"/>
</dbReference>
<evidence type="ECO:0000259" key="8">
    <source>
        <dbReference type="Pfam" id="PF07156"/>
    </source>
</evidence>
<evidence type="ECO:0000256" key="5">
    <source>
        <dbReference type="ARBA" id="ARBA00022827"/>
    </source>
</evidence>
<evidence type="ECO:0000256" key="6">
    <source>
        <dbReference type="ARBA" id="ARBA00023002"/>
    </source>
</evidence>
<evidence type="ECO:0000256" key="4">
    <source>
        <dbReference type="ARBA" id="ARBA00022729"/>
    </source>
</evidence>
<reference evidence="9" key="1">
    <citation type="submission" date="2015-11" db="EMBL/GenBank/DDBJ databases">
        <title>De novo transcriptome assembly of four potential Pierce s Disease insect vectors from Arizona vineyards.</title>
        <authorList>
            <person name="Tassone E.E."/>
        </authorList>
    </citation>
    <scope>NUCLEOTIDE SEQUENCE</scope>
</reference>
<evidence type="ECO:0000256" key="2">
    <source>
        <dbReference type="ARBA" id="ARBA00009967"/>
    </source>
</evidence>
<dbReference type="SUPFAM" id="SSF51905">
    <property type="entry name" value="FAD/NAD(P)-binding domain"/>
    <property type="match status" value="1"/>
</dbReference>
<dbReference type="GO" id="GO:0001735">
    <property type="term" value="F:prenylcysteine oxidase activity"/>
    <property type="evidence" value="ECO:0007669"/>
    <property type="project" value="InterPro"/>
</dbReference>
<dbReference type="PANTHER" id="PTHR15944">
    <property type="entry name" value="FARNESYLCYSTEINE LYASE"/>
    <property type="match status" value="1"/>
</dbReference>
<dbReference type="GO" id="GO:0030328">
    <property type="term" value="P:prenylcysteine catabolic process"/>
    <property type="evidence" value="ECO:0007669"/>
    <property type="project" value="InterPro"/>
</dbReference>
<sequence>MFTMNRHLLSPLFSYFNRVYKLQDGMNTFDNVHEFLASLSPSCPPMLKTSIRDLLRSQGYSDLFVDEIVFAATNVNYNQNTDIHGFVGAVALAGAQDGLWSVWGGNKQIPKALLDHSQANHISKRVHTVTLLPNAKYGLGVHDVSHVYDYVILACPIIENSATTINFEGFPNPVIEPIKYQRTVTTLIHGDLNHAYFNCKSAQDLPNLIFSTNNELFFSSITVIYPVKYNKKYDEKVYKIFSKEELTNDQLDLLFLKYDNVTVIDWLATPQYDTSDKNLNFEPYKNLFYVNAIEWAASAMEMSAISGVNAALHVIKRVDRPPTPPFDPNH</sequence>
<dbReference type="GO" id="GO:0030327">
    <property type="term" value="P:prenylated protein catabolic process"/>
    <property type="evidence" value="ECO:0007669"/>
    <property type="project" value="TreeGrafter"/>
</dbReference>
<dbReference type="InterPro" id="IPR036188">
    <property type="entry name" value="FAD/NAD-bd_sf"/>
</dbReference>
<dbReference type="EMBL" id="GEBQ01029790">
    <property type="protein sequence ID" value="JAT10187.1"/>
    <property type="molecule type" value="Transcribed_RNA"/>
</dbReference>
<gene>
    <name evidence="9" type="ORF">g.6375</name>
</gene>
<comment type="similarity">
    <text evidence="2">Belongs to the prenylcysteine oxidase family.</text>
</comment>
<keyword evidence="3" id="KW-0285">Flavoprotein</keyword>
<organism evidence="9">
    <name type="scientific">Graphocephala atropunctata</name>
    <dbReference type="NCBI Taxonomy" id="36148"/>
    <lineage>
        <taxon>Eukaryota</taxon>
        <taxon>Metazoa</taxon>
        <taxon>Ecdysozoa</taxon>
        <taxon>Arthropoda</taxon>
        <taxon>Hexapoda</taxon>
        <taxon>Insecta</taxon>
        <taxon>Pterygota</taxon>
        <taxon>Neoptera</taxon>
        <taxon>Paraneoptera</taxon>
        <taxon>Hemiptera</taxon>
        <taxon>Auchenorrhyncha</taxon>
        <taxon>Membracoidea</taxon>
        <taxon>Cicadellidae</taxon>
        <taxon>Cicadellinae</taxon>
        <taxon>Cicadellini</taxon>
        <taxon>Graphocephala</taxon>
    </lineage>
</organism>
<evidence type="ECO:0000256" key="3">
    <source>
        <dbReference type="ARBA" id="ARBA00022630"/>
    </source>
</evidence>
<evidence type="ECO:0000256" key="7">
    <source>
        <dbReference type="ARBA" id="ARBA00023180"/>
    </source>
</evidence>
<feature type="domain" description="Prenylcysteine lyase" evidence="8">
    <location>
        <begin position="12"/>
        <end position="319"/>
    </location>
</feature>
<keyword evidence="4" id="KW-0732">Signal</keyword>
<keyword evidence="5" id="KW-0274">FAD</keyword>
<evidence type="ECO:0000256" key="1">
    <source>
        <dbReference type="ARBA" id="ARBA00001974"/>
    </source>
</evidence>
<comment type="cofactor">
    <cofactor evidence="1">
        <name>FAD</name>
        <dbReference type="ChEBI" id="CHEBI:57692"/>
    </cofactor>
</comment>
<protein>
    <recommendedName>
        <fullName evidence="8">Prenylcysteine lyase domain-containing protein</fullName>
    </recommendedName>
</protein>
<dbReference type="InterPro" id="IPR010795">
    <property type="entry name" value="Prenylcys_lyase"/>
</dbReference>
<keyword evidence="6" id="KW-0560">Oxidoreductase</keyword>
<proteinExistence type="inferred from homology"/>
<evidence type="ECO:0000313" key="9">
    <source>
        <dbReference type="EMBL" id="JAT10187.1"/>
    </source>
</evidence>
<dbReference type="AlphaFoldDB" id="A0A1B6KFF6"/>
<name>A0A1B6KFF6_9HEMI</name>
<dbReference type="Pfam" id="PF07156">
    <property type="entry name" value="Prenylcys_lyase"/>
    <property type="match status" value="1"/>
</dbReference>
<keyword evidence="7" id="KW-0325">Glycoprotein</keyword>
<accession>A0A1B6KFF6</accession>
<dbReference type="PANTHER" id="PTHR15944:SF0">
    <property type="entry name" value="PRENYLCYSTEINE LYASE DOMAIN-CONTAINING PROTEIN"/>
    <property type="match status" value="1"/>
</dbReference>